<dbReference type="Proteomes" id="UP001215598">
    <property type="component" value="Unassembled WGS sequence"/>
</dbReference>
<dbReference type="InterPro" id="IPR046522">
    <property type="entry name" value="DUF6699"/>
</dbReference>
<gene>
    <name evidence="3" type="ORF">B0H16DRAFT_1623945</name>
</gene>
<evidence type="ECO:0000259" key="2">
    <source>
        <dbReference type="Pfam" id="PF20415"/>
    </source>
</evidence>
<dbReference type="EMBL" id="JARKIB010000360">
    <property type="protein sequence ID" value="KAJ7712687.1"/>
    <property type="molecule type" value="Genomic_DNA"/>
</dbReference>
<name>A0AAD7MEF9_9AGAR</name>
<feature type="compositionally biased region" description="Polar residues" evidence="1">
    <location>
        <begin position="43"/>
        <end position="55"/>
    </location>
</feature>
<organism evidence="3 4">
    <name type="scientific">Mycena metata</name>
    <dbReference type="NCBI Taxonomy" id="1033252"/>
    <lineage>
        <taxon>Eukaryota</taxon>
        <taxon>Fungi</taxon>
        <taxon>Dikarya</taxon>
        <taxon>Basidiomycota</taxon>
        <taxon>Agaricomycotina</taxon>
        <taxon>Agaricomycetes</taxon>
        <taxon>Agaricomycetidae</taxon>
        <taxon>Agaricales</taxon>
        <taxon>Marasmiineae</taxon>
        <taxon>Mycenaceae</taxon>
        <taxon>Mycena</taxon>
    </lineage>
</organism>
<sequence length="361" mass="40087">MSGPFIYSPPHQDYFPPPGSAASYWGRPYQSPPVSTPFLPNESVFSPSFSGTPNTPERPFPSALGWSGARSRRRRGSWNGGSAPRVSPFIPPPPLPAFVERRRSWSNANSGWHSPNTLPPSPYPPFPSQLHSNPQPLPFSAPPYPHHHHHQYTHFSAPPYSAPLPYVSGYPQFPGPLEIHPWINGEAPSPEFFFDLSVTDFLPCRMLGEHGAVRLTHADLAQPAFYPPITRLRIVCDMILQWPIDLVFGGGGGGMSFAGMGQPPPITLGDILIAVHQKMHQPITHLDWSRLSMGEETVVSRAFTRRCRRESAREGAMVHFEEEMPERQKGVKVVDFLRGRNIFRGLVRGADGSVKLAVSEQ</sequence>
<feature type="domain" description="DUF6699" evidence="2">
    <location>
        <begin position="215"/>
        <end position="352"/>
    </location>
</feature>
<feature type="compositionally biased region" description="Pro residues" evidence="1">
    <location>
        <begin position="117"/>
        <end position="127"/>
    </location>
</feature>
<keyword evidence="4" id="KW-1185">Reference proteome</keyword>
<evidence type="ECO:0000313" key="3">
    <source>
        <dbReference type="EMBL" id="KAJ7712687.1"/>
    </source>
</evidence>
<comment type="caution">
    <text evidence="3">The sequence shown here is derived from an EMBL/GenBank/DDBJ whole genome shotgun (WGS) entry which is preliminary data.</text>
</comment>
<evidence type="ECO:0000313" key="4">
    <source>
        <dbReference type="Proteomes" id="UP001215598"/>
    </source>
</evidence>
<accession>A0AAD7MEF9</accession>
<evidence type="ECO:0000256" key="1">
    <source>
        <dbReference type="SAM" id="MobiDB-lite"/>
    </source>
</evidence>
<reference evidence="3" key="1">
    <citation type="submission" date="2023-03" db="EMBL/GenBank/DDBJ databases">
        <title>Massive genome expansion in bonnet fungi (Mycena s.s.) driven by repeated elements and novel gene families across ecological guilds.</title>
        <authorList>
            <consortium name="Lawrence Berkeley National Laboratory"/>
            <person name="Harder C.B."/>
            <person name="Miyauchi S."/>
            <person name="Viragh M."/>
            <person name="Kuo A."/>
            <person name="Thoen E."/>
            <person name="Andreopoulos B."/>
            <person name="Lu D."/>
            <person name="Skrede I."/>
            <person name="Drula E."/>
            <person name="Henrissat B."/>
            <person name="Morin E."/>
            <person name="Kohler A."/>
            <person name="Barry K."/>
            <person name="LaButti K."/>
            <person name="Morin E."/>
            <person name="Salamov A."/>
            <person name="Lipzen A."/>
            <person name="Mereny Z."/>
            <person name="Hegedus B."/>
            <person name="Baldrian P."/>
            <person name="Stursova M."/>
            <person name="Weitz H."/>
            <person name="Taylor A."/>
            <person name="Grigoriev I.V."/>
            <person name="Nagy L.G."/>
            <person name="Martin F."/>
            <person name="Kauserud H."/>
        </authorList>
    </citation>
    <scope>NUCLEOTIDE SEQUENCE</scope>
    <source>
        <strain evidence="3">CBHHK182m</strain>
    </source>
</reference>
<dbReference type="Pfam" id="PF20415">
    <property type="entry name" value="DUF6699"/>
    <property type="match status" value="1"/>
</dbReference>
<protein>
    <recommendedName>
        <fullName evidence="2">DUF6699 domain-containing protein</fullName>
    </recommendedName>
</protein>
<dbReference type="AlphaFoldDB" id="A0AAD7MEF9"/>
<feature type="region of interest" description="Disordered" evidence="1">
    <location>
        <begin position="110"/>
        <end position="143"/>
    </location>
</feature>
<proteinExistence type="predicted"/>
<feature type="region of interest" description="Disordered" evidence="1">
    <location>
        <begin position="36"/>
        <end position="90"/>
    </location>
</feature>